<dbReference type="Gene3D" id="3.10.50.40">
    <property type="match status" value="1"/>
</dbReference>
<dbReference type="InterPro" id="IPR001179">
    <property type="entry name" value="PPIase_FKBP_dom"/>
</dbReference>
<protein>
    <recommendedName>
        <fullName evidence="6">Peptidyl-prolyl cis-trans isomerase</fullName>
        <ecNumber evidence="6">5.2.1.8</ecNumber>
    </recommendedName>
</protein>
<evidence type="ECO:0000256" key="1">
    <source>
        <dbReference type="ARBA" id="ARBA00000971"/>
    </source>
</evidence>
<accession>A0A4R8V713</accession>
<dbReference type="Pfam" id="PF00254">
    <property type="entry name" value="FKBP_C"/>
    <property type="match status" value="1"/>
</dbReference>
<keyword evidence="4 5" id="KW-0413">Isomerase</keyword>
<dbReference type="PROSITE" id="PS50059">
    <property type="entry name" value="FKBP_PPIASE"/>
    <property type="match status" value="1"/>
</dbReference>
<sequence length="309" mass="30995">MRTLPVLLLAAGIVASLSSCATAPFSQSCDSMVGPGDASSVVTATGKLGSIPTVNFPTPVVTKKLERSALIAGDGQSLAAGDVAIIKYTLLNGTTGEVASQGDYTGPGQLVTLGESATPAVTVGLECATVGSRVAIATNASGAGQDPNKVSDSFVFVVDVLKAFPGKAYGTPQIPQAGMPSVVTAPNGAPGITVPKEAPPTSLRVNVLQEAPGRVLTEGEQVVVKYTAVLWSDSSVFDSTWTGGQAKVVALTPSDKVTKGFVKGLVGQHVGSQVLIVIPPDEGYGSAGSSGVPSGSTLIYVVDILGTAK</sequence>
<dbReference type="EC" id="5.2.1.8" evidence="6"/>
<proteinExistence type="inferred from homology"/>
<evidence type="ECO:0000256" key="7">
    <source>
        <dbReference type="SAM" id="SignalP"/>
    </source>
</evidence>
<evidence type="ECO:0000256" key="4">
    <source>
        <dbReference type="ARBA" id="ARBA00023235"/>
    </source>
</evidence>
<evidence type="ECO:0000256" key="2">
    <source>
        <dbReference type="ARBA" id="ARBA00006577"/>
    </source>
</evidence>
<evidence type="ECO:0000256" key="6">
    <source>
        <dbReference type="RuleBase" id="RU003915"/>
    </source>
</evidence>
<dbReference type="PANTHER" id="PTHR43811">
    <property type="entry name" value="FKBP-TYPE PEPTIDYL-PROLYL CIS-TRANS ISOMERASE FKPA"/>
    <property type="match status" value="1"/>
</dbReference>
<evidence type="ECO:0000256" key="3">
    <source>
        <dbReference type="ARBA" id="ARBA00023110"/>
    </source>
</evidence>
<dbReference type="RefSeq" id="WP_104094773.1">
    <property type="nucleotide sequence ID" value="NZ_JACHBP010000001.1"/>
</dbReference>
<gene>
    <name evidence="8" type="ORF">E3N84_01670</name>
</gene>
<comment type="similarity">
    <text evidence="2 6">Belongs to the FKBP-type PPIase family.</text>
</comment>
<keyword evidence="9" id="KW-1185">Reference proteome</keyword>
<comment type="catalytic activity">
    <reaction evidence="1 5 6">
        <text>[protein]-peptidylproline (omega=180) = [protein]-peptidylproline (omega=0)</text>
        <dbReference type="Rhea" id="RHEA:16237"/>
        <dbReference type="Rhea" id="RHEA-COMP:10747"/>
        <dbReference type="Rhea" id="RHEA-COMP:10748"/>
        <dbReference type="ChEBI" id="CHEBI:83833"/>
        <dbReference type="ChEBI" id="CHEBI:83834"/>
        <dbReference type="EC" id="5.2.1.8"/>
    </reaction>
</comment>
<organism evidence="8 9">
    <name type="scientific">Terrimesophilobacter mesophilus</name>
    <dbReference type="NCBI Taxonomy" id="433647"/>
    <lineage>
        <taxon>Bacteria</taxon>
        <taxon>Bacillati</taxon>
        <taxon>Actinomycetota</taxon>
        <taxon>Actinomycetes</taxon>
        <taxon>Micrococcales</taxon>
        <taxon>Microbacteriaceae</taxon>
        <taxon>Terrimesophilobacter</taxon>
    </lineage>
</organism>
<feature type="signal peptide" evidence="7">
    <location>
        <begin position="1"/>
        <end position="21"/>
    </location>
</feature>
<evidence type="ECO:0000256" key="5">
    <source>
        <dbReference type="PROSITE-ProRule" id="PRU00277"/>
    </source>
</evidence>
<keyword evidence="7" id="KW-0732">Signal</keyword>
<dbReference type="InterPro" id="IPR046357">
    <property type="entry name" value="PPIase_dom_sf"/>
</dbReference>
<keyword evidence="3 5" id="KW-0697">Rotamase</keyword>
<evidence type="ECO:0000313" key="9">
    <source>
        <dbReference type="Proteomes" id="UP000298488"/>
    </source>
</evidence>
<dbReference type="GO" id="GO:0003755">
    <property type="term" value="F:peptidyl-prolyl cis-trans isomerase activity"/>
    <property type="evidence" value="ECO:0007669"/>
    <property type="project" value="UniProtKB-UniRule"/>
</dbReference>
<dbReference type="PANTHER" id="PTHR43811:SF19">
    <property type="entry name" value="39 KDA FK506-BINDING NUCLEAR PROTEIN"/>
    <property type="match status" value="1"/>
</dbReference>
<comment type="caution">
    <text evidence="8">The sequence shown here is derived from an EMBL/GenBank/DDBJ whole genome shotgun (WGS) entry which is preliminary data.</text>
</comment>
<dbReference type="Proteomes" id="UP000298488">
    <property type="component" value="Unassembled WGS sequence"/>
</dbReference>
<dbReference type="SUPFAM" id="SSF54534">
    <property type="entry name" value="FKBP-like"/>
    <property type="match status" value="1"/>
</dbReference>
<dbReference type="PROSITE" id="PS51257">
    <property type="entry name" value="PROKAR_LIPOPROTEIN"/>
    <property type="match status" value="1"/>
</dbReference>
<reference evidence="8 9" key="1">
    <citation type="submission" date="2019-03" db="EMBL/GenBank/DDBJ databases">
        <title>Genomics of glacier-inhabiting Cryobacterium strains.</title>
        <authorList>
            <person name="Liu Q."/>
            <person name="Xin Y.-H."/>
        </authorList>
    </citation>
    <scope>NUCLEOTIDE SEQUENCE [LARGE SCALE GENOMIC DNA]</scope>
    <source>
        <strain evidence="8 9">CGMCC 1.10440</strain>
    </source>
</reference>
<dbReference type="EMBL" id="SOFI01000003">
    <property type="protein sequence ID" value="TFB78894.1"/>
    <property type="molecule type" value="Genomic_DNA"/>
</dbReference>
<feature type="chain" id="PRO_5038645174" description="Peptidyl-prolyl cis-trans isomerase" evidence="7">
    <location>
        <begin position="22"/>
        <end position="309"/>
    </location>
</feature>
<name>A0A4R8V713_9MICO</name>
<evidence type="ECO:0000313" key="8">
    <source>
        <dbReference type="EMBL" id="TFB78894.1"/>
    </source>
</evidence>
<dbReference type="OrthoDB" id="25996at2"/>
<dbReference type="AlphaFoldDB" id="A0A4R8V713"/>